<dbReference type="KEGG" id="pect:BN1012_Phect2506"/>
<sequence>MPNAETHAERAAADMTNELSLEGEFAWSVYDVQRLIGRLFDRRMREIGLTQAQGRVLAALRRTDGQIQTALADMLDMERAPLGKLVDRLEEAGFVRRKPDAQDRRVKRVYLTQKFASVAAEMVSLGEEIFDPALQGISVAELERVTNALLRIKTNLMALDEANGEPAT</sequence>
<dbReference type="Pfam" id="PF01047">
    <property type="entry name" value="MarR"/>
    <property type="match status" value="1"/>
</dbReference>
<keyword evidence="2" id="KW-0238">DNA-binding</keyword>
<dbReference type="InterPro" id="IPR000835">
    <property type="entry name" value="HTH_MarR-typ"/>
</dbReference>
<keyword evidence="1" id="KW-0805">Transcription regulation</keyword>
<dbReference type="Gene3D" id="1.10.10.10">
    <property type="entry name" value="Winged helix-like DNA-binding domain superfamily/Winged helix DNA-binding domain"/>
    <property type="match status" value="1"/>
</dbReference>
<accession>X5MGQ9</accession>
<dbReference type="PANTHER" id="PTHR42756:SF1">
    <property type="entry name" value="TRANSCRIPTIONAL REPRESSOR OF EMRAB OPERON"/>
    <property type="match status" value="1"/>
</dbReference>
<proteinExistence type="predicted"/>
<dbReference type="InterPro" id="IPR036388">
    <property type="entry name" value="WH-like_DNA-bd_sf"/>
</dbReference>
<dbReference type="STRING" id="1458461.BN1012_Phect2506"/>
<evidence type="ECO:0000256" key="2">
    <source>
        <dbReference type="ARBA" id="ARBA00023125"/>
    </source>
</evidence>
<evidence type="ECO:0000313" key="6">
    <source>
        <dbReference type="Proteomes" id="UP000032160"/>
    </source>
</evidence>
<dbReference type="Proteomes" id="UP000032160">
    <property type="component" value="Chromosome I"/>
</dbReference>
<keyword evidence="6" id="KW-1185">Reference proteome</keyword>
<evidence type="ECO:0000256" key="3">
    <source>
        <dbReference type="ARBA" id="ARBA00023163"/>
    </source>
</evidence>
<dbReference type="PRINTS" id="PR00598">
    <property type="entry name" value="HTHMARR"/>
</dbReference>
<dbReference type="RefSeq" id="WP_171815910.1">
    <property type="nucleotide sequence ID" value="NZ_HG966617.1"/>
</dbReference>
<dbReference type="AlphaFoldDB" id="X5MGQ9"/>
<dbReference type="EMBL" id="HG966617">
    <property type="protein sequence ID" value="CDO60719.1"/>
    <property type="molecule type" value="Genomic_DNA"/>
</dbReference>
<reference evidence="5 6" key="1">
    <citation type="journal article" date="2014" name="Front. Genet.">
        <title>Genome and metabolic network of "Candidatus Phaeomarinobacter ectocarpi" Ec32, a new candidate genus of Alphaproteobacteria frequently associated with brown algae.</title>
        <authorList>
            <person name="Dittami S.M."/>
            <person name="Barbeyron T."/>
            <person name="Boyen C."/>
            <person name="Cambefort J."/>
            <person name="Collet G."/>
            <person name="Delage L."/>
            <person name="Gobet A."/>
            <person name="Groisillier A."/>
            <person name="Leblanc C."/>
            <person name="Michel G."/>
            <person name="Scornet D."/>
            <person name="Siegel A."/>
            <person name="Tapia J.E."/>
            <person name="Tonon T."/>
        </authorList>
    </citation>
    <scope>NUCLEOTIDE SEQUENCE [LARGE SCALE GENOMIC DNA]</scope>
    <source>
        <strain evidence="5 6">Ec32</strain>
    </source>
</reference>
<name>X5MGQ9_9HYPH</name>
<evidence type="ECO:0000313" key="5">
    <source>
        <dbReference type="EMBL" id="CDO60719.1"/>
    </source>
</evidence>
<evidence type="ECO:0000259" key="4">
    <source>
        <dbReference type="PROSITE" id="PS50995"/>
    </source>
</evidence>
<dbReference type="SMART" id="SM00347">
    <property type="entry name" value="HTH_MARR"/>
    <property type="match status" value="1"/>
</dbReference>
<organism evidence="5 6">
    <name type="scientific">Candidatus Phaeomarinibacter ectocarpi</name>
    <dbReference type="NCBI Taxonomy" id="1458461"/>
    <lineage>
        <taxon>Bacteria</taxon>
        <taxon>Pseudomonadati</taxon>
        <taxon>Pseudomonadota</taxon>
        <taxon>Alphaproteobacteria</taxon>
        <taxon>Hyphomicrobiales</taxon>
        <taxon>Parvibaculaceae</taxon>
        <taxon>Candidatus Phaeomarinibacter</taxon>
    </lineage>
</organism>
<feature type="domain" description="HTH marR-type" evidence="4">
    <location>
        <begin position="22"/>
        <end position="154"/>
    </location>
</feature>
<dbReference type="PANTHER" id="PTHR42756">
    <property type="entry name" value="TRANSCRIPTIONAL REGULATOR, MARR"/>
    <property type="match status" value="1"/>
</dbReference>
<evidence type="ECO:0000256" key="1">
    <source>
        <dbReference type="ARBA" id="ARBA00023015"/>
    </source>
</evidence>
<protein>
    <submittedName>
        <fullName evidence="5">Transcriptional regulator, MarR family</fullName>
    </submittedName>
</protein>
<gene>
    <name evidence="5" type="ORF">BN1012_Phect2506</name>
</gene>
<dbReference type="HOGENOM" id="CLU_083287_2_5_5"/>
<dbReference type="SUPFAM" id="SSF46785">
    <property type="entry name" value="Winged helix' DNA-binding domain"/>
    <property type="match status" value="1"/>
</dbReference>
<keyword evidence="3" id="KW-0804">Transcription</keyword>
<dbReference type="GO" id="GO:0003677">
    <property type="term" value="F:DNA binding"/>
    <property type="evidence" value="ECO:0007669"/>
    <property type="project" value="UniProtKB-KW"/>
</dbReference>
<dbReference type="GO" id="GO:0003700">
    <property type="term" value="F:DNA-binding transcription factor activity"/>
    <property type="evidence" value="ECO:0007669"/>
    <property type="project" value="InterPro"/>
</dbReference>
<dbReference type="PROSITE" id="PS50995">
    <property type="entry name" value="HTH_MARR_2"/>
    <property type="match status" value="1"/>
</dbReference>
<dbReference type="InterPro" id="IPR036390">
    <property type="entry name" value="WH_DNA-bd_sf"/>
</dbReference>